<comment type="caution">
    <text evidence="2">The sequence shown here is derived from an EMBL/GenBank/DDBJ whole genome shotgun (WGS) entry which is preliminary data.</text>
</comment>
<feature type="region of interest" description="Disordered" evidence="1">
    <location>
        <begin position="1"/>
        <end position="22"/>
    </location>
</feature>
<name>A0A4R7VWS7_9PSEU</name>
<protein>
    <submittedName>
        <fullName evidence="2">Uncharacterized protein</fullName>
    </submittedName>
</protein>
<dbReference type="AlphaFoldDB" id="A0A4R7VWS7"/>
<keyword evidence="3" id="KW-1185">Reference proteome</keyword>
<proteinExistence type="predicted"/>
<evidence type="ECO:0000313" key="3">
    <source>
        <dbReference type="Proteomes" id="UP000294927"/>
    </source>
</evidence>
<evidence type="ECO:0000256" key="1">
    <source>
        <dbReference type="SAM" id="MobiDB-lite"/>
    </source>
</evidence>
<feature type="compositionally biased region" description="Polar residues" evidence="1">
    <location>
        <begin position="1"/>
        <end position="12"/>
    </location>
</feature>
<organism evidence="2 3">
    <name type="scientific">Actinophytocola oryzae</name>
    <dbReference type="NCBI Taxonomy" id="502181"/>
    <lineage>
        <taxon>Bacteria</taxon>
        <taxon>Bacillati</taxon>
        <taxon>Actinomycetota</taxon>
        <taxon>Actinomycetes</taxon>
        <taxon>Pseudonocardiales</taxon>
        <taxon>Pseudonocardiaceae</taxon>
    </lineage>
</organism>
<reference evidence="2 3" key="1">
    <citation type="submission" date="2019-03" db="EMBL/GenBank/DDBJ databases">
        <title>Genomic Encyclopedia of Archaeal and Bacterial Type Strains, Phase II (KMG-II): from individual species to whole genera.</title>
        <authorList>
            <person name="Goeker M."/>
        </authorList>
    </citation>
    <scope>NUCLEOTIDE SEQUENCE [LARGE SCALE GENOMIC DNA]</scope>
    <source>
        <strain evidence="2 3">DSM 45499</strain>
    </source>
</reference>
<dbReference type="EMBL" id="SOCP01000004">
    <property type="protein sequence ID" value="TDV53677.1"/>
    <property type="molecule type" value="Genomic_DNA"/>
</dbReference>
<gene>
    <name evidence="2" type="ORF">CLV71_104145</name>
</gene>
<dbReference type="RefSeq" id="WP_133902716.1">
    <property type="nucleotide sequence ID" value="NZ_SOCP01000004.1"/>
</dbReference>
<evidence type="ECO:0000313" key="2">
    <source>
        <dbReference type="EMBL" id="TDV53677.1"/>
    </source>
</evidence>
<accession>A0A4R7VWS7</accession>
<dbReference type="Proteomes" id="UP000294927">
    <property type="component" value="Unassembled WGS sequence"/>
</dbReference>
<sequence length="112" mass="12186">MTKQQLSVQSARRVTPIQKRPLPLPGERLRRAVDSVLAGLTDEADLSRLDDALRAGLAWTAAAGETCRVAPAVRQVRDARASLRHADADHARSALLAAREDLHHVPNQRASV</sequence>